<dbReference type="InterPro" id="IPR035595">
    <property type="entry name" value="UDP_glycos_trans_CS"/>
</dbReference>
<reference evidence="6" key="1">
    <citation type="submission" date="2014-11" db="EMBL/GenBank/DDBJ databases">
        <authorList>
            <person name="Geib S."/>
        </authorList>
    </citation>
    <scope>NUCLEOTIDE SEQUENCE</scope>
</reference>
<keyword evidence="5" id="KW-1133">Transmembrane helix</keyword>
<dbReference type="CDD" id="cd03784">
    <property type="entry name" value="GT1_Gtf-like"/>
    <property type="match status" value="1"/>
</dbReference>
<organism evidence="6">
    <name type="scientific">Zeugodacus cucurbitae</name>
    <name type="common">Melon fruit fly</name>
    <name type="synonym">Bactrocera cucurbitae</name>
    <dbReference type="NCBI Taxonomy" id="28588"/>
    <lineage>
        <taxon>Eukaryota</taxon>
        <taxon>Metazoa</taxon>
        <taxon>Ecdysozoa</taxon>
        <taxon>Arthropoda</taxon>
        <taxon>Hexapoda</taxon>
        <taxon>Insecta</taxon>
        <taxon>Pterygota</taxon>
        <taxon>Neoptera</taxon>
        <taxon>Endopterygota</taxon>
        <taxon>Diptera</taxon>
        <taxon>Brachycera</taxon>
        <taxon>Muscomorpha</taxon>
        <taxon>Tephritoidea</taxon>
        <taxon>Tephritidae</taxon>
        <taxon>Zeugodacus</taxon>
        <taxon>Zeugodacus</taxon>
    </lineage>
</organism>
<dbReference type="FunFam" id="3.40.50.2000:FF:000050">
    <property type="entry name" value="UDP-glucuronosyltransferase"/>
    <property type="match status" value="1"/>
</dbReference>
<comment type="subcellular location">
    <subcellularLocation>
        <location evidence="5">Membrane</location>
        <topology evidence="5">Single-pass membrane protein</topology>
    </subcellularLocation>
</comment>
<dbReference type="InterPro" id="IPR050271">
    <property type="entry name" value="UDP-glycosyltransferase"/>
</dbReference>
<comment type="similarity">
    <text evidence="1 4">Belongs to the UDP-glycosyltransferase family.</text>
</comment>
<feature type="signal peptide" evidence="5">
    <location>
        <begin position="1"/>
        <end position="22"/>
    </location>
</feature>
<evidence type="ECO:0000256" key="2">
    <source>
        <dbReference type="ARBA" id="ARBA00022676"/>
    </source>
</evidence>
<dbReference type="Pfam" id="PF00201">
    <property type="entry name" value="UDPGT"/>
    <property type="match status" value="1"/>
</dbReference>
<dbReference type="PANTHER" id="PTHR48043:SF159">
    <property type="entry name" value="EG:EG0003.4 PROTEIN-RELATED"/>
    <property type="match status" value="1"/>
</dbReference>
<dbReference type="GO" id="GO:0016020">
    <property type="term" value="C:membrane"/>
    <property type="evidence" value="ECO:0007669"/>
    <property type="project" value="UniProtKB-SubCell"/>
</dbReference>
<dbReference type="EMBL" id="GBXI01009707">
    <property type="protein sequence ID" value="JAD04585.1"/>
    <property type="molecule type" value="Transcribed_RNA"/>
</dbReference>
<evidence type="ECO:0000256" key="3">
    <source>
        <dbReference type="ARBA" id="ARBA00022679"/>
    </source>
</evidence>
<dbReference type="OrthoDB" id="5835829at2759"/>
<dbReference type="PANTHER" id="PTHR48043">
    <property type="entry name" value="EG:EG0003.4 PROTEIN-RELATED"/>
    <property type="match status" value="1"/>
</dbReference>
<keyword evidence="5" id="KW-0472">Membrane</keyword>
<evidence type="ECO:0000256" key="4">
    <source>
        <dbReference type="RuleBase" id="RU003718"/>
    </source>
</evidence>
<evidence type="ECO:0000256" key="5">
    <source>
        <dbReference type="RuleBase" id="RU362059"/>
    </source>
</evidence>
<dbReference type="InterPro" id="IPR002213">
    <property type="entry name" value="UDP_glucos_trans"/>
</dbReference>
<dbReference type="EC" id="2.4.1.17" evidence="5"/>
<dbReference type="PROSITE" id="PS00375">
    <property type="entry name" value="UDPGT"/>
    <property type="match status" value="1"/>
</dbReference>
<dbReference type="SUPFAM" id="SSF53756">
    <property type="entry name" value="UDP-Glycosyltransferase/glycogen phosphorylase"/>
    <property type="match status" value="1"/>
</dbReference>
<dbReference type="GeneID" id="105219091"/>
<keyword evidence="5" id="KW-0812">Transmembrane</keyword>
<keyword evidence="3 4" id="KW-0808">Transferase</keyword>
<feature type="chain" id="PRO_5005108734" description="UDP-glucuronosyltransferase" evidence="5">
    <location>
        <begin position="23"/>
        <end position="523"/>
    </location>
</feature>
<accession>A0A0A1X1E1</accession>
<evidence type="ECO:0000256" key="1">
    <source>
        <dbReference type="ARBA" id="ARBA00009995"/>
    </source>
</evidence>
<keyword evidence="5" id="KW-0732">Signal</keyword>
<feature type="transmembrane region" description="Helical" evidence="5">
    <location>
        <begin position="483"/>
        <end position="502"/>
    </location>
</feature>
<proteinExistence type="inferred from homology"/>
<evidence type="ECO:0000313" key="6">
    <source>
        <dbReference type="EMBL" id="JAD04585.1"/>
    </source>
</evidence>
<reference evidence="6" key="2">
    <citation type="journal article" date="2015" name="Gigascience">
        <title>Reconstructing a comprehensive transcriptome assembly of a white-pupal translocated strain of the pest fruit fly Bactrocera cucurbitae.</title>
        <authorList>
            <person name="Sim S.B."/>
            <person name="Calla B."/>
            <person name="Hall B."/>
            <person name="DeRego T."/>
            <person name="Geib S.M."/>
        </authorList>
    </citation>
    <scope>NUCLEOTIDE SEQUENCE</scope>
</reference>
<comment type="catalytic activity">
    <reaction evidence="5">
        <text>glucuronate acceptor + UDP-alpha-D-glucuronate = acceptor beta-D-glucuronoside + UDP + H(+)</text>
        <dbReference type="Rhea" id="RHEA:21032"/>
        <dbReference type="ChEBI" id="CHEBI:15378"/>
        <dbReference type="ChEBI" id="CHEBI:58052"/>
        <dbReference type="ChEBI" id="CHEBI:58223"/>
        <dbReference type="ChEBI" id="CHEBI:132367"/>
        <dbReference type="ChEBI" id="CHEBI:132368"/>
        <dbReference type="EC" id="2.4.1.17"/>
    </reaction>
</comment>
<dbReference type="Gene3D" id="3.40.50.2000">
    <property type="entry name" value="Glycogen Phosphorylase B"/>
    <property type="match status" value="1"/>
</dbReference>
<keyword evidence="2 4" id="KW-0328">Glycosyltransferase</keyword>
<dbReference type="GO" id="GO:0015020">
    <property type="term" value="F:glucuronosyltransferase activity"/>
    <property type="evidence" value="ECO:0007669"/>
    <property type="project" value="UniProtKB-EC"/>
</dbReference>
<name>A0A0A1X1E1_ZEUCU</name>
<protein>
    <recommendedName>
        <fullName evidence="5">UDP-glucuronosyltransferase</fullName>
        <ecNumber evidence="5">2.4.1.17</ecNumber>
    </recommendedName>
</protein>
<gene>
    <name evidence="6" type="primary">UGT2C1_1</name>
    <name evidence="6" type="ORF">g.54544</name>
</gene>
<sequence length="523" mass="59815">MRTSSAILALAFAFAFNSFSCGESARILAIFPFPGRSQFICVEPYLKAIALRGHELTVISMYPQTKPLANWRDIEVTEMRKHYDAVMAGIYKERYTYWSALNAFKPLISISLKQVLDSPAVQELLHSDEHFDLLILEPLRNEPLFGFAEHFKAPIIGISTYGMDPHLDEYVGNISPLSFTPLYTVPLTDHMNFWQRLLNLWWTTVERVHLHTIMLPYYEEVYKHYFPNSSTELKQLRKNMSLLLLNQHFSLSYPRPYVPNVIEVGGIFLPDKANPLPADMEHFISSSPLDVIYFSLGTNVRSKNLPKEKLEALLNVFGSLNVNVLWKFEDTELPGKPNNVYISKWFPQFDLLAHPKVKLFIMHGGLLGTIEAIHNAKPLIGMPVFFDQFLNVAQAVQSGFGLHVDIKTFTADNMKRAILEVLNNPKYTEKAKELSRQFHDQPMKPLDTAIYWTEYVLRHKGAPHMRATSKDLNFIQLNSLDTGLVLFGGLAGVLVLTLYIWCKLCAKLYAKLGNSNTKKRKRD</sequence>
<dbReference type="AlphaFoldDB" id="A0A0A1X1E1"/>